<dbReference type="AlphaFoldDB" id="A0A9Q1G2S0"/>
<comment type="caution">
    <text evidence="1">The sequence shown here is derived from an EMBL/GenBank/DDBJ whole genome shotgun (WGS) entry which is preliminary data.</text>
</comment>
<reference evidence="1" key="1">
    <citation type="journal article" date="2023" name="Science">
        <title>Genome structures resolve the early diversification of teleost fishes.</title>
        <authorList>
            <person name="Parey E."/>
            <person name="Louis A."/>
            <person name="Montfort J."/>
            <person name="Bouchez O."/>
            <person name="Roques C."/>
            <person name="Iampietro C."/>
            <person name="Lluch J."/>
            <person name="Castinel A."/>
            <person name="Donnadieu C."/>
            <person name="Desvignes T."/>
            <person name="Floi Bucao C."/>
            <person name="Jouanno E."/>
            <person name="Wen M."/>
            <person name="Mejri S."/>
            <person name="Dirks R."/>
            <person name="Jansen H."/>
            <person name="Henkel C."/>
            <person name="Chen W.J."/>
            <person name="Zahm M."/>
            <person name="Cabau C."/>
            <person name="Klopp C."/>
            <person name="Thompson A.W."/>
            <person name="Robinson-Rechavi M."/>
            <person name="Braasch I."/>
            <person name="Lecointre G."/>
            <person name="Bobe J."/>
            <person name="Postlethwait J.H."/>
            <person name="Berthelot C."/>
            <person name="Roest Crollius H."/>
            <person name="Guiguen Y."/>
        </authorList>
    </citation>
    <scope>NUCLEOTIDE SEQUENCE</scope>
    <source>
        <strain evidence="1">WJC10195</strain>
    </source>
</reference>
<organism evidence="1 2">
    <name type="scientific">Synaphobranchus kaupii</name>
    <name type="common">Kaup's arrowtooth eel</name>
    <dbReference type="NCBI Taxonomy" id="118154"/>
    <lineage>
        <taxon>Eukaryota</taxon>
        <taxon>Metazoa</taxon>
        <taxon>Chordata</taxon>
        <taxon>Craniata</taxon>
        <taxon>Vertebrata</taxon>
        <taxon>Euteleostomi</taxon>
        <taxon>Actinopterygii</taxon>
        <taxon>Neopterygii</taxon>
        <taxon>Teleostei</taxon>
        <taxon>Anguilliformes</taxon>
        <taxon>Synaphobranchidae</taxon>
        <taxon>Synaphobranchus</taxon>
    </lineage>
</organism>
<evidence type="ECO:0000313" key="2">
    <source>
        <dbReference type="Proteomes" id="UP001152622"/>
    </source>
</evidence>
<protein>
    <submittedName>
        <fullName evidence="1">Uncharacterized protein</fullName>
    </submittedName>
</protein>
<name>A0A9Q1G2S0_SYNKA</name>
<gene>
    <name evidence="1" type="ORF">SKAU_G00049540</name>
</gene>
<dbReference type="EMBL" id="JAINUF010000002">
    <property type="protein sequence ID" value="KAJ8374374.1"/>
    <property type="molecule type" value="Genomic_DNA"/>
</dbReference>
<keyword evidence="2" id="KW-1185">Reference proteome</keyword>
<proteinExistence type="predicted"/>
<evidence type="ECO:0000313" key="1">
    <source>
        <dbReference type="EMBL" id="KAJ8374374.1"/>
    </source>
</evidence>
<dbReference type="Proteomes" id="UP001152622">
    <property type="component" value="Chromosome 2"/>
</dbReference>
<accession>A0A9Q1G2S0</accession>
<sequence length="101" mass="11329">MKWGKALNVMVTVTGAEGERDYCWPAEPKAETARRALLFKGQMRSVATRRGVVRAPHLWPGSAWHRRSTARLNGLRSCDNGSRVEAAAIRRSRKKNSINLV</sequence>